<dbReference type="STRING" id="1391654.AKJ09_07244"/>
<evidence type="ECO:0000313" key="1">
    <source>
        <dbReference type="EMBL" id="AKV00581.1"/>
    </source>
</evidence>
<gene>
    <name evidence="1" type="ORF">AKJ09_07244</name>
</gene>
<dbReference type="KEGG" id="llu:AKJ09_07244"/>
<keyword evidence="2" id="KW-1185">Reference proteome</keyword>
<protein>
    <submittedName>
        <fullName evidence="1">Uncharacterized protein</fullName>
    </submittedName>
</protein>
<dbReference type="EMBL" id="CP012333">
    <property type="protein sequence ID" value="AKV00581.1"/>
    <property type="molecule type" value="Genomic_DNA"/>
</dbReference>
<organism evidence="1 2">
    <name type="scientific">Labilithrix luteola</name>
    <dbReference type="NCBI Taxonomy" id="1391654"/>
    <lineage>
        <taxon>Bacteria</taxon>
        <taxon>Pseudomonadati</taxon>
        <taxon>Myxococcota</taxon>
        <taxon>Polyangia</taxon>
        <taxon>Polyangiales</taxon>
        <taxon>Labilitrichaceae</taxon>
        <taxon>Labilithrix</taxon>
    </lineage>
</organism>
<name>A0A0K1Q423_9BACT</name>
<evidence type="ECO:0000313" key="2">
    <source>
        <dbReference type="Proteomes" id="UP000064967"/>
    </source>
</evidence>
<reference evidence="1 2" key="1">
    <citation type="submission" date="2015-08" db="EMBL/GenBank/DDBJ databases">
        <authorList>
            <person name="Babu N.S."/>
            <person name="Beckwith C.J."/>
            <person name="Beseler K.G."/>
            <person name="Brison A."/>
            <person name="Carone J.V."/>
            <person name="Caskin T.P."/>
            <person name="Diamond M."/>
            <person name="Durham M.E."/>
            <person name="Foxe J.M."/>
            <person name="Go M."/>
            <person name="Henderson B.A."/>
            <person name="Jones I.B."/>
            <person name="McGettigan J.A."/>
            <person name="Micheletti S.J."/>
            <person name="Nasrallah M.E."/>
            <person name="Ortiz D."/>
            <person name="Piller C.R."/>
            <person name="Privatt S.R."/>
            <person name="Schneider S.L."/>
            <person name="Sharp S."/>
            <person name="Smith T.C."/>
            <person name="Stanton J.D."/>
            <person name="Ullery H.E."/>
            <person name="Wilson R.J."/>
            <person name="Serrano M.G."/>
            <person name="Buck G."/>
            <person name="Lee V."/>
            <person name="Wang Y."/>
            <person name="Carvalho R."/>
            <person name="Voegtly L."/>
            <person name="Shi R."/>
            <person name="Duckworth R."/>
            <person name="Johnson A."/>
            <person name="Loviza R."/>
            <person name="Walstead R."/>
            <person name="Shah Z."/>
            <person name="Kiflezghi M."/>
            <person name="Wade K."/>
            <person name="Ball S.L."/>
            <person name="Bradley K.W."/>
            <person name="Asai D.J."/>
            <person name="Bowman C.A."/>
            <person name="Russell D.A."/>
            <person name="Pope W.H."/>
            <person name="Jacobs-Sera D."/>
            <person name="Hendrix R.W."/>
            <person name="Hatfull G.F."/>
        </authorList>
    </citation>
    <scope>NUCLEOTIDE SEQUENCE [LARGE SCALE GENOMIC DNA]</scope>
    <source>
        <strain evidence="1 2">DSM 27648</strain>
    </source>
</reference>
<dbReference type="Proteomes" id="UP000064967">
    <property type="component" value="Chromosome"/>
</dbReference>
<dbReference type="RefSeq" id="WP_146651848.1">
    <property type="nucleotide sequence ID" value="NZ_CP012333.1"/>
</dbReference>
<dbReference type="AlphaFoldDB" id="A0A0K1Q423"/>
<sequence length="183" mass="20606">MRTKGVAVRSILLGVETLWGPSGLERVKDALAPEIRSQIEPLVLSADWYDVTVPAAIHVAVKETVGNGSWRYSRDIGREAGRVDWKGVHRIFLRAFSYDTIFERVERAWRQYQSQGVVTWKRYGDTRASGIVTDVQGLNEGIWLSVAGRLEVLFEFAGAKTSLCELVRFTSNDAVFDLAWKKS</sequence>
<accession>A0A0K1Q423</accession>
<proteinExistence type="predicted"/>